<sequence length="296" mass="33816">MGLPHVLWQQRHSFPWNAEYFLGSEVPFVAGVSRVLPERYHDLLPVSLRRYILLARMNFHAWMLFVSLWLSFSYTIGAYNILYLNGWPSKKGMIDYSGGFVIHLSVRVTGFAATYWGRVAILMGIISGSIPWYTMMVLHQKIWLLKQVDDTMAVFHTHAVARSLVCLNIIMTSVICLLSKLVVPLRLTEDELQTRDDAIHREEAYALWRNGEKYESEIISVYDEFLQFQEIAEKLKASDSELSGSTFGWTVKACGGRSRLVGERRSAACCCCLMVSSSPEKRWRLESGEAEKENDG</sequence>
<dbReference type="Gene3D" id="1.10.3430.10">
    <property type="entry name" value="Ammonium transporter AmtB like domains"/>
    <property type="match status" value="1"/>
</dbReference>
<accession>A0AAV5HI23</accession>
<keyword evidence="4 6" id="KW-1133">Transmembrane helix</keyword>
<dbReference type="Pfam" id="PF00909">
    <property type="entry name" value="Ammonium_transp"/>
    <property type="match status" value="1"/>
</dbReference>
<evidence type="ECO:0000256" key="5">
    <source>
        <dbReference type="ARBA" id="ARBA00023136"/>
    </source>
</evidence>
<dbReference type="EMBL" id="BPVZ01000001">
    <property type="protein sequence ID" value="GKU86475.1"/>
    <property type="molecule type" value="Genomic_DNA"/>
</dbReference>
<dbReference type="GO" id="GO:0005886">
    <property type="term" value="C:plasma membrane"/>
    <property type="evidence" value="ECO:0007669"/>
    <property type="project" value="TreeGrafter"/>
</dbReference>
<dbReference type="PANTHER" id="PTHR43029">
    <property type="entry name" value="AMMONIUM TRANSPORTER MEP2"/>
    <property type="match status" value="1"/>
</dbReference>
<evidence type="ECO:0000256" key="2">
    <source>
        <dbReference type="ARBA" id="ARBA00005887"/>
    </source>
</evidence>
<evidence type="ECO:0000259" key="7">
    <source>
        <dbReference type="Pfam" id="PF00909"/>
    </source>
</evidence>
<evidence type="ECO:0000256" key="4">
    <source>
        <dbReference type="ARBA" id="ARBA00022989"/>
    </source>
</evidence>
<keyword evidence="9" id="KW-1185">Reference proteome</keyword>
<protein>
    <recommendedName>
        <fullName evidence="7">Ammonium transporter AmtB-like domain-containing protein</fullName>
    </recommendedName>
</protein>
<dbReference type="PANTHER" id="PTHR43029:SF11">
    <property type="entry name" value="AMMONIUM TRANSPORTER"/>
    <property type="match status" value="1"/>
</dbReference>
<feature type="transmembrane region" description="Helical" evidence="6">
    <location>
        <begin position="59"/>
        <end position="82"/>
    </location>
</feature>
<organism evidence="8 9">
    <name type="scientific">Rubroshorea leprosula</name>
    <dbReference type="NCBI Taxonomy" id="152421"/>
    <lineage>
        <taxon>Eukaryota</taxon>
        <taxon>Viridiplantae</taxon>
        <taxon>Streptophyta</taxon>
        <taxon>Embryophyta</taxon>
        <taxon>Tracheophyta</taxon>
        <taxon>Spermatophyta</taxon>
        <taxon>Magnoliopsida</taxon>
        <taxon>eudicotyledons</taxon>
        <taxon>Gunneridae</taxon>
        <taxon>Pentapetalae</taxon>
        <taxon>rosids</taxon>
        <taxon>malvids</taxon>
        <taxon>Malvales</taxon>
        <taxon>Dipterocarpaceae</taxon>
        <taxon>Rubroshorea</taxon>
    </lineage>
</organism>
<dbReference type="InterPro" id="IPR024041">
    <property type="entry name" value="NH4_transpt_AmtB-like_dom"/>
</dbReference>
<comment type="caution">
    <text evidence="8">The sequence shown here is derived from an EMBL/GenBank/DDBJ whole genome shotgun (WGS) entry which is preliminary data.</text>
</comment>
<keyword evidence="3 6" id="KW-0812">Transmembrane</keyword>
<feature type="transmembrane region" description="Helical" evidence="6">
    <location>
        <begin position="119"/>
        <end position="138"/>
    </location>
</feature>
<evidence type="ECO:0000256" key="1">
    <source>
        <dbReference type="ARBA" id="ARBA00004141"/>
    </source>
</evidence>
<feature type="transmembrane region" description="Helical" evidence="6">
    <location>
        <begin position="159"/>
        <end position="183"/>
    </location>
</feature>
<comment type="subcellular location">
    <subcellularLocation>
        <location evidence="1">Membrane</location>
        <topology evidence="1">Multi-pass membrane protein</topology>
    </subcellularLocation>
</comment>
<dbReference type="SUPFAM" id="SSF111352">
    <property type="entry name" value="Ammonium transporter"/>
    <property type="match status" value="1"/>
</dbReference>
<dbReference type="AlphaFoldDB" id="A0AAV5HI23"/>
<feature type="domain" description="Ammonium transporter AmtB-like" evidence="7">
    <location>
        <begin position="51"/>
        <end position="115"/>
    </location>
</feature>
<gene>
    <name evidence="8" type="ORF">SLEP1_g993</name>
</gene>
<evidence type="ECO:0000313" key="9">
    <source>
        <dbReference type="Proteomes" id="UP001054252"/>
    </source>
</evidence>
<comment type="similarity">
    <text evidence="2">Belongs to the ammonia transporter channel (TC 1.A.11.2) family.</text>
</comment>
<dbReference type="Proteomes" id="UP001054252">
    <property type="component" value="Unassembled WGS sequence"/>
</dbReference>
<evidence type="ECO:0000256" key="3">
    <source>
        <dbReference type="ARBA" id="ARBA00022692"/>
    </source>
</evidence>
<dbReference type="GO" id="GO:0008519">
    <property type="term" value="F:ammonium channel activity"/>
    <property type="evidence" value="ECO:0007669"/>
    <property type="project" value="InterPro"/>
</dbReference>
<keyword evidence="5 6" id="KW-0472">Membrane</keyword>
<name>A0AAV5HI23_9ROSI</name>
<evidence type="ECO:0000313" key="8">
    <source>
        <dbReference type="EMBL" id="GKU86475.1"/>
    </source>
</evidence>
<proteinExistence type="inferred from homology"/>
<dbReference type="InterPro" id="IPR001905">
    <property type="entry name" value="Ammonium_transpt"/>
</dbReference>
<reference evidence="8 9" key="1">
    <citation type="journal article" date="2021" name="Commun. Biol.">
        <title>The genome of Shorea leprosula (Dipterocarpaceae) highlights the ecological relevance of drought in aseasonal tropical rainforests.</title>
        <authorList>
            <person name="Ng K.K.S."/>
            <person name="Kobayashi M.J."/>
            <person name="Fawcett J.A."/>
            <person name="Hatakeyama M."/>
            <person name="Paape T."/>
            <person name="Ng C.H."/>
            <person name="Ang C.C."/>
            <person name="Tnah L.H."/>
            <person name="Lee C.T."/>
            <person name="Nishiyama T."/>
            <person name="Sese J."/>
            <person name="O'Brien M.J."/>
            <person name="Copetti D."/>
            <person name="Mohd Noor M.I."/>
            <person name="Ong R.C."/>
            <person name="Putra M."/>
            <person name="Sireger I.Z."/>
            <person name="Indrioko S."/>
            <person name="Kosugi Y."/>
            <person name="Izuno A."/>
            <person name="Isagi Y."/>
            <person name="Lee S.L."/>
            <person name="Shimizu K.K."/>
        </authorList>
    </citation>
    <scope>NUCLEOTIDE SEQUENCE [LARGE SCALE GENOMIC DNA]</scope>
    <source>
        <strain evidence="8">214</strain>
    </source>
</reference>
<dbReference type="InterPro" id="IPR029020">
    <property type="entry name" value="Ammonium/urea_transptr"/>
</dbReference>
<evidence type="ECO:0000256" key="6">
    <source>
        <dbReference type="SAM" id="Phobius"/>
    </source>
</evidence>